<evidence type="ECO:0000256" key="1">
    <source>
        <dbReference type="SAM" id="Phobius"/>
    </source>
</evidence>
<dbReference type="Proteomes" id="UP001232445">
    <property type="component" value="Unassembled WGS sequence"/>
</dbReference>
<name>A0ABU0CWZ8_9BACI</name>
<feature type="transmembrane region" description="Helical" evidence="1">
    <location>
        <begin position="20"/>
        <end position="41"/>
    </location>
</feature>
<feature type="domain" description="Nucleoside transporter/FeoB GTPase Gate" evidence="2">
    <location>
        <begin position="176"/>
        <end position="266"/>
    </location>
</feature>
<evidence type="ECO:0000313" key="3">
    <source>
        <dbReference type="EMBL" id="MDQ0340859.1"/>
    </source>
</evidence>
<keyword evidence="1" id="KW-0472">Membrane</keyword>
<comment type="caution">
    <text evidence="3">The sequence shown here is derived from an EMBL/GenBank/DDBJ whole genome shotgun (WGS) entry which is preliminary data.</text>
</comment>
<protein>
    <recommendedName>
        <fullName evidence="2">Nucleoside transporter/FeoB GTPase Gate domain-containing protein</fullName>
    </recommendedName>
</protein>
<feature type="transmembrane region" description="Helical" evidence="1">
    <location>
        <begin position="219"/>
        <end position="240"/>
    </location>
</feature>
<dbReference type="InterPro" id="IPR011642">
    <property type="entry name" value="Gate_dom"/>
</dbReference>
<feature type="transmembrane region" description="Helical" evidence="1">
    <location>
        <begin position="279"/>
        <end position="301"/>
    </location>
</feature>
<dbReference type="EMBL" id="JAUSUQ010000021">
    <property type="protein sequence ID" value="MDQ0340859.1"/>
    <property type="molecule type" value="Genomic_DNA"/>
</dbReference>
<feature type="transmembrane region" description="Helical" evidence="1">
    <location>
        <begin position="252"/>
        <end position="273"/>
    </location>
</feature>
<organism evidence="3 4">
    <name type="scientific">Caldalkalibacillus uzonensis</name>
    <dbReference type="NCBI Taxonomy" id="353224"/>
    <lineage>
        <taxon>Bacteria</taxon>
        <taxon>Bacillati</taxon>
        <taxon>Bacillota</taxon>
        <taxon>Bacilli</taxon>
        <taxon>Bacillales</taxon>
        <taxon>Bacillaceae</taxon>
        <taxon>Caldalkalibacillus</taxon>
    </lineage>
</organism>
<feature type="transmembrane region" description="Helical" evidence="1">
    <location>
        <begin position="90"/>
        <end position="109"/>
    </location>
</feature>
<reference evidence="3 4" key="1">
    <citation type="submission" date="2023-07" db="EMBL/GenBank/DDBJ databases">
        <title>Genomic Encyclopedia of Type Strains, Phase IV (KMG-IV): sequencing the most valuable type-strain genomes for metagenomic binning, comparative biology and taxonomic classification.</title>
        <authorList>
            <person name="Goeker M."/>
        </authorList>
    </citation>
    <scope>NUCLEOTIDE SEQUENCE [LARGE SCALE GENOMIC DNA]</scope>
    <source>
        <strain evidence="3 4">DSM 17740</strain>
    </source>
</reference>
<evidence type="ECO:0000259" key="2">
    <source>
        <dbReference type="Pfam" id="PF07670"/>
    </source>
</evidence>
<feature type="transmembrane region" description="Helical" evidence="1">
    <location>
        <begin position="61"/>
        <end position="83"/>
    </location>
</feature>
<gene>
    <name evidence="3" type="ORF">J2S00_003699</name>
</gene>
<accession>A0ABU0CWZ8</accession>
<feature type="domain" description="Nucleoside transporter/FeoB GTPase Gate" evidence="2">
    <location>
        <begin position="19"/>
        <end position="101"/>
    </location>
</feature>
<sequence length="322" mass="35563">MSKLQTLKQGLRVGLETTWVLGKVIFPVTLIVTVLSFTPVIDWVIRWCTPVMGWLGLPGEAAIPLVLANLLNLYAGIGAILTLDLTVKEVFILAVMLSFAHNLLIESAVAKKVGVSMTVAVAVRLGLAIVSALLIHWIWQGGSAPARYGFIPPQTKEISGWTEVIMHGLQTAALGVLQLAAIVIPLMVMIEWLKAINVLERFNVWMRPFTKLLGLSPNTSITLGAGLVFGLAFGAGVIIQQFKEENISKKDMYLLFIFLVACHAVIEDTLIFIPLGIPVWPLLVIRLVIAILLTMLIAYIWNRLERQKQVAYRTEKEVQHDV</sequence>
<keyword evidence="1" id="KW-0812">Transmembrane</keyword>
<feature type="transmembrane region" description="Helical" evidence="1">
    <location>
        <begin position="115"/>
        <end position="139"/>
    </location>
</feature>
<dbReference type="RefSeq" id="WP_307343222.1">
    <property type="nucleotide sequence ID" value="NZ_JAUSUQ010000021.1"/>
</dbReference>
<feature type="transmembrane region" description="Helical" evidence="1">
    <location>
        <begin position="176"/>
        <end position="199"/>
    </location>
</feature>
<evidence type="ECO:0000313" key="4">
    <source>
        <dbReference type="Proteomes" id="UP001232445"/>
    </source>
</evidence>
<dbReference type="Pfam" id="PF07670">
    <property type="entry name" value="Gate"/>
    <property type="match status" value="2"/>
</dbReference>
<proteinExistence type="predicted"/>
<keyword evidence="1" id="KW-1133">Transmembrane helix</keyword>
<keyword evidence="4" id="KW-1185">Reference proteome</keyword>